<dbReference type="SUPFAM" id="SSF54236">
    <property type="entry name" value="Ubiquitin-like"/>
    <property type="match status" value="1"/>
</dbReference>
<dbReference type="PROSITE" id="PS50053">
    <property type="entry name" value="UBIQUITIN_2"/>
    <property type="match status" value="1"/>
</dbReference>
<organism evidence="2 3">
    <name type="scientific">Cirrhinus molitorella</name>
    <name type="common">mud carp</name>
    <dbReference type="NCBI Taxonomy" id="172907"/>
    <lineage>
        <taxon>Eukaryota</taxon>
        <taxon>Metazoa</taxon>
        <taxon>Chordata</taxon>
        <taxon>Craniata</taxon>
        <taxon>Vertebrata</taxon>
        <taxon>Euteleostomi</taxon>
        <taxon>Actinopterygii</taxon>
        <taxon>Neopterygii</taxon>
        <taxon>Teleostei</taxon>
        <taxon>Ostariophysi</taxon>
        <taxon>Cypriniformes</taxon>
        <taxon>Cyprinidae</taxon>
        <taxon>Labeoninae</taxon>
        <taxon>Labeonini</taxon>
        <taxon>Cirrhinus</taxon>
    </lineage>
</organism>
<dbReference type="Gene3D" id="3.30.40.10">
    <property type="entry name" value="Zinc/RING finger domain, C3HC4 (zinc finger)"/>
    <property type="match status" value="1"/>
</dbReference>
<gene>
    <name evidence="2" type="ORF">Q8A67_006343</name>
</gene>
<name>A0AA88TTF2_9TELE</name>
<dbReference type="Proteomes" id="UP001187343">
    <property type="component" value="Unassembled WGS sequence"/>
</dbReference>
<evidence type="ECO:0000313" key="3">
    <source>
        <dbReference type="Proteomes" id="UP001187343"/>
    </source>
</evidence>
<dbReference type="Gene3D" id="3.10.20.90">
    <property type="entry name" value="Phosphatidylinositol 3-kinase Catalytic Subunit, Chain A, domain 1"/>
    <property type="match status" value="1"/>
</dbReference>
<dbReference type="InterPro" id="IPR000626">
    <property type="entry name" value="Ubiquitin-like_dom"/>
</dbReference>
<comment type="caution">
    <text evidence="2">The sequence shown here is derived from an EMBL/GenBank/DDBJ whole genome shotgun (WGS) entry which is preliminary data.</text>
</comment>
<evidence type="ECO:0000259" key="1">
    <source>
        <dbReference type="PROSITE" id="PS50053"/>
    </source>
</evidence>
<proteinExistence type="predicted"/>
<reference evidence="2" key="1">
    <citation type="submission" date="2023-08" db="EMBL/GenBank/DDBJ databases">
        <title>Chromosome-level Genome Assembly of mud carp (Cirrhinus molitorella).</title>
        <authorList>
            <person name="Liu H."/>
        </authorList>
    </citation>
    <scope>NUCLEOTIDE SEQUENCE</scope>
    <source>
        <strain evidence="2">Prfri</strain>
        <tissue evidence="2">Muscle</tissue>
    </source>
</reference>
<sequence length="213" mass="24175">MAQNEKKYSQIESKDIKLVKRPSDLDEFDDDSNTLRAVLSCGHVTSADSLTDCCKAQLDRGETELKCPVCQKKWTYHEVRLLAKLTDNEQQYFDKTLGKSVIKNSPAQHYMLAKLHGTGDVMASQYFQIFIRFNDKRDSPLIVATSKEQFENTTIQQIKEKFIAATPGMPETDRIRAVFGMDQLDDKETVGFYQITHLSVLTFVMRMDGGSGS</sequence>
<dbReference type="EMBL" id="JAUYZG010000005">
    <property type="protein sequence ID" value="KAK2907358.1"/>
    <property type="molecule type" value="Genomic_DNA"/>
</dbReference>
<dbReference type="AlphaFoldDB" id="A0AA88TTF2"/>
<dbReference type="InterPro" id="IPR013083">
    <property type="entry name" value="Znf_RING/FYVE/PHD"/>
</dbReference>
<keyword evidence="3" id="KW-1185">Reference proteome</keyword>
<dbReference type="SUPFAM" id="SSF57850">
    <property type="entry name" value="RING/U-box"/>
    <property type="match status" value="1"/>
</dbReference>
<protein>
    <recommendedName>
        <fullName evidence="1">Ubiquitin-like domain-containing protein</fullName>
    </recommendedName>
</protein>
<evidence type="ECO:0000313" key="2">
    <source>
        <dbReference type="EMBL" id="KAK2907358.1"/>
    </source>
</evidence>
<accession>A0AA88TTF2</accession>
<feature type="domain" description="Ubiquitin-like" evidence="1">
    <location>
        <begin position="127"/>
        <end position="210"/>
    </location>
</feature>
<dbReference type="InterPro" id="IPR029071">
    <property type="entry name" value="Ubiquitin-like_domsf"/>
</dbReference>